<evidence type="ECO:0000256" key="2">
    <source>
        <dbReference type="ARBA" id="ARBA00022840"/>
    </source>
</evidence>
<feature type="binding site" evidence="3">
    <location>
        <begin position="320"/>
        <end position="326"/>
    </location>
    <ligand>
        <name>(6S)-NADPHX</name>
        <dbReference type="ChEBI" id="CHEBI:64076"/>
    </ligand>
</feature>
<dbReference type="GO" id="GO:0046496">
    <property type="term" value="P:nicotinamide nucleotide metabolic process"/>
    <property type="evidence" value="ECO:0007669"/>
    <property type="project" value="UniProtKB-UniRule"/>
</dbReference>
<dbReference type="CDD" id="cd01171">
    <property type="entry name" value="YXKO-related"/>
    <property type="match status" value="1"/>
</dbReference>
<dbReference type="PANTHER" id="PTHR12592">
    <property type="entry name" value="ATP-DEPENDENT (S)-NAD(P)H-HYDRATE DEHYDRATASE FAMILY MEMBER"/>
    <property type="match status" value="1"/>
</dbReference>
<evidence type="ECO:0000313" key="6">
    <source>
        <dbReference type="Proteomes" id="UP000708208"/>
    </source>
</evidence>
<dbReference type="GO" id="GO:0110051">
    <property type="term" value="P:metabolite repair"/>
    <property type="evidence" value="ECO:0007669"/>
    <property type="project" value="TreeGrafter"/>
</dbReference>
<dbReference type="GO" id="GO:0005524">
    <property type="term" value="F:ATP binding"/>
    <property type="evidence" value="ECO:0007669"/>
    <property type="project" value="UniProtKB-KW"/>
</dbReference>
<keyword evidence="3" id="KW-0520">NAD</keyword>
<gene>
    <name evidence="5" type="ORF">AFUS01_LOCUS47582</name>
</gene>
<evidence type="ECO:0000313" key="5">
    <source>
        <dbReference type="EMBL" id="CAG7838636.1"/>
    </source>
</evidence>
<keyword evidence="6" id="KW-1185">Reference proteome</keyword>
<comment type="cofactor">
    <cofactor evidence="3">
        <name>Mg(2+)</name>
        <dbReference type="ChEBI" id="CHEBI:18420"/>
    </cofactor>
</comment>
<keyword evidence="3" id="KW-0456">Lyase</keyword>
<dbReference type="GO" id="GO:0047453">
    <property type="term" value="F:ATP-dependent NAD(P)H-hydrate dehydratase activity"/>
    <property type="evidence" value="ECO:0007669"/>
    <property type="project" value="UniProtKB-UniRule"/>
</dbReference>
<sequence>MRFPFGIVHTDMRFGVEGAECSSTLGGSHGFLQSAILELTDSKTYHWGLGIDVEEKKEQFGEHVNYAMRILQGASASRGSYGGRVSTLRFVHWATSAAQLLLSSRGRGKTSPSDIRNSSGPHGFSVDNNSFVTSRAENVVGRQVVSSVPYSTSTTMSNTPVGSDEALLASARAFIPSLTNAMHKGQAGRIGVIGGSEEYTGAPYFSAISALKVGADLAHVFCVKPAATVIKTYSPELIVHPLLDLENAVEAIMEWVPRMHSFVIGPGLGRDPKILETVAILIEKLKELEKPMIIDADGLFLITDRPQLIQSYSKAILTPNSVEFSRLCTVVLGGEVKPAPSASAEKVRELSTALGFVTILHKGATDVASNGRLTVCCAGGGSNRRCGGQGDLLAGALAVLFQWALAYGDRGGAPAPPELLAAYGACRLTRPRTNVTVSSEFFANFSRPCLKHFGTVSILFILGPDMKMGHPLYSDPHRCLDIVTISSRTFLSMEFQNSFHLARTT</sequence>
<dbReference type="EC" id="4.2.1.93" evidence="3"/>
<feature type="domain" description="YjeF C-terminal" evidence="4">
    <location>
        <begin position="167"/>
        <end position="505"/>
    </location>
</feature>
<name>A0A8J2Q7U1_9HEXA</name>
<evidence type="ECO:0000256" key="1">
    <source>
        <dbReference type="ARBA" id="ARBA00022741"/>
    </source>
</evidence>
<proteinExistence type="inferred from homology"/>
<dbReference type="AlphaFoldDB" id="A0A8J2Q7U1"/>
<keyword evidence="3" id="KW-0597">Phosphoprotein</keyword>
<reference evidence="5" key="1">
    <citation type="submission" date="2021-06" db="EMBL/GenBank/DDBJ databases">
        <authorList>
            <person name="Hodson N. C."/>
            <person name="Mongue J. A."/>
            <person name="Jaron S. K."/>
        </authorList>
    </citation>
    <scope>NUCLEOTIDE SEQUENCE</scope>
</reference>
<keyword evidence="2 3" id="KW-0067">ATP-binding</keyword>
<dbReference type="OrthoDB" id="8110916at2759"/>
<comment type="similarity">
    <text evidence="3">Belongs to the NnrD/CARKD family.</text>
</comment>
<accession>A0A8J2Q7U1</accession>
<comment type="function">
    <text evidence="3">Catalyzes the dehydration of the S-form of NAD(P)HX at the expense of ATP, which is converted to ADP. Together with NAD(P)HX epimerase, which catalyzes the epimerization of the S- and R-forms, the enzyme allows the repair of both epimers of NAD(P)HX, a damaged form of NAD(P)H that is a result of enzymatic or heat-dependent hydration.</text>
</comment>
<dbReference type="InterPro" id="IPR000631">
    <property type="entry name" value="CARKD"/>
</dbReference>
<evidence type="ECO:0000259" key="4">
    <source>
        <dbReference type="PROSITE" id="PS51383"/>
    </source>
</evidence>
<protein>
    <recommendedName>
        <fullName evidence="3">ATP-dependent (S)-NAD(P)H-hydrate dehydratase</fullName>
        <ecNumber evidence="3">4.2.1.93</ecNumber>
    </recommendedName>
    <alternativeName>
        <fullName evidence="3">ATP-dependent NAD(P)HX dehydratase</fullName>
    </alternativeName>
</protein>
<organism evidence="5 6">
    <name type="scientific">Allacma fusca</name>
    <dbReference type="NCBI Taxonomy" id="39272"/>
    <lineage>
        <taxon>Eukaryota</taxon>
        <taxon>Metazoa</taxon>
        <taxon>Ecdysozoa</taxon>
        <taxon>Arthropoda</taxon>
        <taxon>Hexapoda</taxon>
        <taxon>Collembola</taxon>
        <taxon>Symphypleona</taxon>
        <taxon>Sminthuridae</taxon>
        <taxon>Allacma</taxon>
    </lineage>
</organism>
<feature type="binding site" evidence="3">
    <location>
        <begin position="362"/>
        <end position="366"/>
    </location>
    <ligand>
        <name>ATP</name>
        <dbReference type="ChEBI" id="CHEBI:30616"/>
    </ligand>
</feature>
<keyword evidence="1 3" id="KW-0547">Nucleotide-binding</keyword>
<feature type="binding site" evidence="3">
    <location>
        <position position="391"/>
    </location>
    <ligand>
        <name>(6S)-NADPHX</name>
        <dbReference type="ChEBI" id="CHEBI:64076"/>
    </ligand>
</feature>
<feature type="binding site" evidence="3">
    <location>
        <begin position="381"/>
        <end position="390"/>
    </location>
    <ligand>
        <name>ATP</name>
        <dbReference type="ChEBI" id="CHEBI:30616"/>
    </ligand>
</feature>
<evidence type="ECO:0000256" key="3">
    <source>
        <dbReference type="HAMAP-Rule" id="MF_03157"/>
    </source>
</evidence>
<comment type="catalytic activity">
    <reaction evidence="3">
        <text>(6S)-NADHX + ATP = ADP + phosphate + NADH + H(+)</text>
        <dbReference type="Rhea" id="RHEA:19017"/>
        <dbReference type="ChEBI" id="CHEBI:15378"/>
        <dbReference type="ChEBI" id="CHEBI:30616"/>
        <dbReference type="ChEBI" id="CHEBI:43474"/>
        <dbReference type="ChEBI" id="CHEBI:57945"/>
        <dbReference type="ChEBI" id="CHEBI:64074"/>
        <dbReference type="ChEBI" id="CHEBI:456216"/>
        <dbReference type="EC" id="4.2.1.93"/>
    </reaction>
</comment>
<dbReference type="Proteomes" id="UP000708208">
    <property type="component" value="Unassembled WGS sequence"/>
</dbReference>
<dbReference type="Pfam" id="PF01256">
    <property type="entry name" value="Carb_kinase"/>
    <property type="match status" value="1"/>
</dbReference>
<dbReference type="NCBIfam" id="TIGR00196">
    <property type="entry name" value="yjeF_cterm"/>
    <property type="match status" value="1"/>
</dbReference>
<dbReference type="PANTHER" id="PTHR12592:SF0">
    <property type="entry name" value="ATP-DEPENDENT (S)-NAD(P)H-HYDRATE DEHYDRATASE"/>
    <property type="match status" value="1"/>
</dbReference>
<feature type="binding site" evidence="3">
    <location>
        <position position="267"/>
    </location>
    <ligand>
        <name>(6S)-NADPHX</name>
        <dbReference type="ChEBI" id="CHEBI:64076"/>
    </ligand>
</feature>
<dbReference type="HAMAP" id="MF_01965">
    <property type="entry name" value="NADHX_dehydratase"/>
    <property type="match status" value="1"/>
</dbReference>
<dbReference type="EMBL" id="CAJVCH010571830">
    <property type="protein sequence ID" value="CAG7838636.1"/>
    <property type="molecule type" value="Genomic_DNA"/>
</dbReference>
<comment type="catalytic activity">
    <reaction evidence="3">
        <text>(6S)-NADPHX + ATP = ADP + phosphate + NADPH + H(+)</text>
        <dbReference type="Rhea" id="RHEA:32231"/>
        <dbReference type="ChEBI" id="CHEBI:15378"/>
        <dbReference type="ChEBI" id="CHEBI:30616"/>
        <dbReference type="ChEBI" id="CHEBI:43474"/>
        <dbReference type="ChEBI" id="CHEBI:57783"/>
        <dbReference type="ChEBI" id="CHEBI:64076"/>
        <dbReference type="ChEBI" id="CHEBI:456216"/>
        <dbReference type="EC" id="4.2.1.93"/>
    </reaction>
</comment>
<comment type="caution">
    <text evidence="5">The sequence shown here is derived from an EMBL/GenBank/DDBJ whole genome shotgun (WGS) entry which is preliminary data.</text>
</comment>
<dbReference type="PROSITE" id="PS51383">
    <property type="entry name" value="YJEF_C_3"/>
    <property type="match status" value="1"/>
</dbReference>